<keyword evidence="2" id="KW-1185">Reference proteome</keyword>
<name>A0A5M3XLE1_9ACTN</name>
<dbReference type="AlphaFoldDB" id="A0A5M3XLE1"/>
<proteinExistence type="predicted"/>
<accession>A0A5M3XLE1</accession>
<reference evidence="1 2" key="1">
    <citation type="submission" date="2019-10" db="EMBL/GenBank/DDBJ databases">
        <title>Whole genome shotgun sequence of Acrocarpospora pleiomorpha NBRC 16267.</title>
        <authorList>
            <person name="Ichikawa N."/>
            <person name="Kimura A."/>
            <person name="Kitahashi Y."/>
            <person name="Komaki H."/>
            <person name="Oguchi A."/>
        </authorList>
    </citation>
    <scope>NUCLEOTIDE SEQUENCE [LARGE SCALE GENOMIC DNA]</scope>
    <source>
        <strain evidence="1 2">NBRC 16267</strain>
    </source>
</reference>
<comment type="caution">
    <text evidence="1">The sequence shown here is derived from an EMBL/GenBank/DDBJ whole genome shotgun (WGS) entry which is preliminary data.</text>
</comment>
<organism evidence="1 2">
    <name type="scientific">Acrocarpospora pleiomorpha</name>
    <dbReference type="NCBI Taxonomy" id="90975"/>
    <lineage>
        <taxon>Bacteria</taxon>
        <taxon>Bacillati</taxon>
        <taxon>Actinomycetota</taxon>
        <taxon>Actinomycetes</taxon>
        <taxon>Streptosporangiales</taxon>
        <taxon>Streptosporangiaceae</taxon>
        <taxon>Acrocarpospora</taxon>
    </lineage>
</organism>
<dbReference type="EMBL" id="BLAF01000029">
    <property type="protein sequence ID" value="GES22195.1"/>
    <property type="molecule type" value="Genomic_DNA"/>
</dbReference>
<evidence type="ECO:0000313" key="1">
    <source>
        <dbReference type="EMBL" id="GES22195.1"/>
    </source>
</evidence>
<evidence type="ECO:0000313" key="2">
    <source>
        <dbReference type="Proteomes" id="UP000377595"/>
    </source>
</evidence>
<dbReference type="Proteomes" id="UP000377595">
    <property type="component" value="Unassembled WGS sequence"/>
</dbReference>
<gene>
    <name evidence="1" type="ORF">Aple_050920</name>
</gene>
<protein>
    <submittedName>
        <fullName evidence="1">Uncharacterized protein</fullName>
    </submittedName>
</protein>
<sequence>MVQPALQDREVTPQLELGDLAAVVAPLGALVAEEVLRPSLELGRIYKGCADMHWKVSTPAIVCHRWPASDGPQTAPGLAPLVSTT</sequence>